<dbReference type="InterPro" id="IPR013467">
    <property type="entry name" value="HNH78-like"/>
</dbReference>
<evidence type="ECO:0000256" key="1">
    <source>
        <dbReference type="SAM" id="Coils"/>
    </source>
</evidence>
<dbReference type="RefSeq" id="WP_083620981.1">
    <property type="nucleotide sequence ID" value="NZ_LR735016.1"/>
</dbReference>
<gene>
    <name evidence="2" type="ORF">PL9631_690029</name>
</gene>
<reference evidence="2" key="1">
    <citation type="submission" date="2019-10" db="EMBL/GenBank/DDBJ databases">
        <authorList>
            <consortium name="Genoscope - CEA"/>
            <person name="William W."/>
        </authorList>
    </citation>
    <scope>NUCLEOTIDE SEQUENCE [LARGE SCALE GENOMIC DNA]</scope>
    <source>
        <strain evidence="2">BBR_PRJEB10994</strain>
    </source>
</reference>
<evidence type="ECO:0000313" key="3">
    <source>
        <dbReference type="Proteomes" id="UP000182190"/>
    </source>
</evidence>
<organism evidence="2 3">
    <name type="scientific">Planktothrix paucivesiculata PCC 9631</name>
    <dbReference type="NCBI Taxonomy" id="671071"/>
    <lineage>
        <taxon>Bacteria</taxon>
        <taxon>Bacillati</taxon>
        <taxon>Cyanobacteriota</taxon>
        <taxon>Cyanophyceae</taxon>
        <taxon>Oscillatoriophycideae</taxon>
        <taxon>Oscillatoriales</taxon>
        <taxon>Microcoleaceae</taxon>
        <taxon>Planktothrix</taxon>
    </lineage>
</organism>
<proteinExistence type="predicted"/>
<feature type="coiled-coil region" evidence="1">
    <location>
        <begin position="182"/>
        <end position="228"/>
    </location>
</feature>
<protein>
    <recommendedName>
        <fullName evidence="4">TIGR02646 family protein</fullName>
    </recommendedName>
</protein>
<name>A0A7Z9C0J5_9CYAN</name>
<dbReference type="AlphaFoldDB" id="A0A7Z9C0J5"/>
<comment type="caution">
    <text evidence="2">The sequence shown here is derived from an EMBL/GenBank/DDBJ whole genome shotgun (WGS) entry which is preliminary data.</text>
</comment>
<dbReference type="OrthoDB" id="8617719at2"/>
<evidence type="ECO:0008006" key="4">
    <source>
        <dbReference type="Google" id="ProtNLM"/>
    </source>
</evidence>
<dbReference type="Gene3D" id="1.10.30.50">
    <property type="match status" value="1"/>
</dbReference>
<dbReference type="NCBIfam" id="TIGR02646">
    <property type="entry name" value="retron system putative HNH endonuclease"/>
    <property type="match status" value="1"/>
</dbReference>
<sequence length="238" mass="27620">MKWIQKKNEPNELKQWRSRYSNDINFGYNLMRKDHNVVEVVTRSLLEEQGWLCAYTGLSIDEQKCHIEHLKPQTHCTAGETVLYSNIVACYPEPNRKYKLPYGAHKKDYWPVPNEQHLFVSPLDPSCESRFIFNLRGQIKSQAGDRAAEMTITKLGLDYSELEDKRKAAIQGTLGKENNLPLTDARRRLRNLKNQQGDKLDEFCFVLIQSLEKHISRLEAIAKSKEQNKAKQSKGKNK</sequence>
<accession>A0A7Z9C0J5</accession>
<keyword evidence="1" id="KW-0175">Coiled coil</keyword>
<dbReference type="EMBL" id="CZCS02000211">
    <property type="protein sequence ID" value="VXD23032.1"/>
    <property type="molecule type" value="Genomic_DNA"/>
</dbReference>
<dbReference type="Proteomes" id="UP000182190">
    <property type="component" value="Unassembled WGS sequence"/>
</dbReference>
<keyword evidence="3" id="KW-1185">Reference proteome</keyword>
<evidence type="ECO:0000313" key="2">
    <source>
        <dbReference type="EMBL" id="VXD23032.1"/>
    </source>
</evidence>